<gene>
    <name evidence="3" type="ORF">EH243_04020</name>
</gene>
<dbReference type="AlphaFoldDB" id="A0A430KTY4"/>
<proteinExistence type="predicted"/>
<feature type="region of interest" description="Disordered" evidence="1">
    <location>
        <begin position="331"/>
        <end position="351"/>
    </location>
</feature>
<dbReference type="EMBL" id="RQXW01000003">
    <property type="protein sequence ID" value="RTE66783.1"/>
    <property type="molecule type" value="Genomic_DNA"/>
</dbReference>
<reference evidence="3 4" key="1">
    <citation type="submission" date="2018-11" db="EMBL/GenBank/DDBJ databases">
        <title>The draft genome sequence of Amphritea opalescens ANRC-JH13T.</title>
        <authorList>
            <person name="Fang Z."/>
            <person name="Zhang Y."/>
            <person name="Han X."/>
        </authorList>
    </citation>
    <scope>NUCLEOTIDE SEQUENCE [LARGE SCALE GENOMIC DNA]</scope>
    <source>
        <strain evidence="3 4">ANRC-JH13</strain>
    </source>
</reference>
<feature type="region of interest" description="Disordered" evidence="1">
    <location>
        <begin position="22"/>
        <end position="61"/>
    </location>
</feature>
<feature type="chain" id="PRO_5019278443" evidence="2">
    <location>
        <begin position="21"/>
        <end position="351"/>
    </location>
</feature>
<feature type="compositionally biased region" description="Polar residues" evidence="1">
    <location>
        <begin position="146"/>
        <end position="170"/>
    </location>
</feature>
<sequence>MKLKPLFFTLFLVISTLSSAAETDNANDTEANSADSSTTEATTASRVMPDPARQQQADLAQAQNAETDVVWLELNDQKQLALLQRATTATPTGHVIMFTAPSTGADWPDLVHPLRTQLTEYGWNTLSLSLPRPPAAAIPKRTLPNLQNSNQLQSPSDNETADADQTSTETADAASVTPDAAETPSANDPMVEYTQQIVTLGDLAASRLAELPGDITIILGIGEGAVWAMHYFSQDETQENRFLVLLDPMPVTDDKAPSLLTMIKNSQSPILDLWFNDNRYQQQQAKLRMHTALRSGNEGYQQFRLNQRANASKKEPLWLTRQLRGILKNHLQTSQPPDTTTANQAELTPGS</sequence>
<dbReference type="OrthoDB" id="6193602at2"/>
<comment type="caution">
    <text evidence="3">The sequence shown here is derived from an EMBL/GenBank/DDBJ whole genome shotgun (WGS) entry which is preliminary data.</text>
</comment>
<feature type="compositionally biased region" description="Low complexity" evidence="1">
    <location>
        <begin position="52"/>
        <end position="61"/>
    </location>
</feature>
<evidence type="ECO:0000313" key="3">
    <source>
        <dbReference type="EMBL" id="RTE66783.1"/>
    </source>
</evidence>
<evidence type="ECO:0000256" key="2">
    <source>
        <dbReference type="SAM" id="SignalP"/>
    </source>
</evidence>
<dbReference type="Proteomes" id="UP000283087">
    <property type="component" value="Unassembled WGS sequence"/>
</dbReference>
<protein>
    <submittedName>
        <fullName evidence="3">DUF3530 family protein</fullName>
    </submittedName>
</protein>
<accession>A0A430KTY4</accession>
<feature type="signal peptide" evidence="2">
    <location>
        <begin position="1"/>
        <end position="20"/>
    </location>
</feature>
<keyword evidence="2" id="KW-0732">Signal</keyword>
<evidence type="ECO:0000256" key="1">
    <source>
        <dbReference type="SAM" id="MobiDB-lite"/>
    </source>
</evidence>
<dbReference type="InterPro" id="IPR022529">
    <property type="entry name" value="DUF3530"/>
</dbReference>
<keyword evidence="4" id="KW-1185">Reference proteome</keyword>
<name>A0A430KTY4_9GAMM</name>
<evidence type="ECO:0000313" key="4">
    <source>
        <dbReference type="Proteomes" id="UP000283087"/>
    </source>
</evidence>
<dbReference type="Pfam" id="PF12048">
    <property type="entry name" value="DUF3530"/>
    <property type="match status" value="1"/>
</dbReference>
<organism evidence="3 4">
    <name type="scientific">Amphritea opalescens</name>
    <dbReference type="NCBI Taxonomy" id="2490544"/>
    <lineage>
        <taxon>Bacteria</taxon>
        <taxon>Pseudomonadati</taxon>
        <taxon>Pseudomonadota</taxon>
        <taxon>Gammaproteobacteria</taxon>
        <taxon>Oceanospirillales</taxon>
        <taxon>Oceanospirillaceae</taxon>
        <taxon>Amphritea</taxon>
    </lineage>
</organism>
<dbReference type="RefSeq" id="WP_126157367.1">
    <property type="nucleotide sequence ID" value="NZ_RQXW01000003.1"/>
</dbReference>
<feature type="region of interest" description="Disordered" evidence="1">
    <location>
        <begin position="146"/>
        <end position="188"/>
    </location>
</feature>
<feature type="compositionally biased region" description="Low complexity" evidence="1">
    <location>
        <begin position="28"/>
        <end position="45"/>
    </location>
</feature>